<feature type="domain" description="Alcohol dehydrogenase iron-type/glycerol dehydrogenase GldA" evidence="2">
    <location>
        <begin position="8"/>
        <end position="176"/>
    </location>
</feature>
<evidence type="ECO:0000256" key="1">
    <source>
        <dbReference type="ARBA" id="ARBA00023002"/>
    </source>
</evidence>
<dbReference type="InterPro" id="IPR018211">
    <property type="entry name" value="ADH_Fe_CS"/>
</dbReference>
<dbReference type="InterPro" id="IPR039697">
    <property type="entry name" value="Alcohol_dehydrogenase_Fe"/>
</dbReference>
<proteinExistence type="predicted"/>
<dbReference type="OrthoDB" id="323926at2"/>
<protein>
    <submittedName>
        <fullName evidence="4">Alcohol dehydrogenase</fullName>
    </submittedName>
</protein>
<dbReference type="GO" id="GO:0046872">
    <property type="term" value="F:metal ion binding"/>
    <property type="evidence" value="ECO:0007669"/>
    <property type="project" value="InterPro"/>
</dbReference>
<evidence type="ECO:0000313" key="4">
    <source>
        <dbReference type="EMBL" id="SDK21120.1"/>
    </source>
</evidence>
<keyword evidence="1" id="KW-0560">Oxidoreductase</keyword>
<dbReference type="InterPro" id="IPR056798">
    <property type="entry name" value="ADH_Fe_C"/>
</dbReference>
<evidence type="ECO:0000259" key="2">
    <source>
        <dbReference type="Pfam" id="PF00465"/>
    </source>
</evidence>
<dbReference type="Gene3D" id="1.20.1090.10">
    <property type="entry name" value="Dehydroquinate synthase-like - alpha domain"/>
    <property type="match status" value="1"/>
</dbReference>
<feature type="domain" description="Fe-containing alcohol dehydrogenase-like C-terminal" evidence="3">
    <location>
        <begin position="188"/>
        <end position="349"/>
    </location>
</feature>
<evidence type="ECO:0000313" key="5">
    <source>
        <dbReference type="Proteomes" id="UP000199213"/>
    </source>
</evidence>
<keyword evidence="5" id="KW-1185">Reference proteome</keyword>
<gene>
    <name evidence="4" type="ORF">SAMN04487820_105256</name>
</gene>
<dbReference type="Gene3D" id="3.40.50.1970">
    <property type="match status" value="1"/>
</dbReference>
<dbReference type="Proteomes" id="UP000199213">
    <property type="component" value="Unassembled WGS sequence"/>
</dbReference>
<dbReference type="PROSITE" id="PS00913">
    <property type="entry name" value="ADH_IRON_1"/>
    <property type="match status" value="1"/>
</dbReference>
<reference evidence="5" key="1">
    <citation type="submission" date="2016-10" db="EMBL/GenBank/DDBJ databases">
        <authorList>
            <person name="Varghese N."/>
            <person name="Submissions S."/>
        </authorList>
    </citation>
    <scope>NUCLEOTIDE SEQUENCE [LARGE SCALE GENOMIC DNA]</scope>
    <source>
        <strain evidence="5">DSM 45460</strain>
    </source>
</reference>
<dbReference type="PANTHER" id="PTHR11496">
    <property type="entry name" value="ALCOHOL DEHYDROGENASE"/>
    <property type="match status" value="1"/>
</dbReference>
<dbReference type="AlphaFoldDB" id="A0A1G9A3Z0"/>
<dbReference type="RefSeq" id="WP_092627806.1">
    <property type="nucleotide sequence ID" value="NZ_FNFM01000005.1"/>
</dbReference>
<dbReference type="FunFam" id="3.40.50.1970:FF:000003">
    <property type="entry name" value="Alcohol dehydrogenase, iron-containing"/>
    <property type="match status" value="1"/>
</dbReference>
<accession>A0A1G9A3Z0</accession>
<name>A0A1G9A3Z0_ACTMZ</name>
<dbReference type="EMBL" id="FNFM01000005">
    <property type="protein sequence ID" value="SDK21120.1"/>
    <property type="molecule type" value="Genomic_DNA"/>
</dbReference>
<organism evidence="4 5">
    <name type="scientific">Actinopolyspora mzabensis</name>
    <dbReference type="NCBI Taxonomy" id="995066"/>
    <lineage>
        <taxon>Bacteria</taxon>
        <taxon>Bacillati</taxon>
        <taxon>Actinomycetota</taxon>
        <taxon>Actinomycetes</taxon>
        <taxon>Actinopolysporales</taxon>
        <taxon>Actinopolysporaceae</taxon>
        <taxon>Actinopolyspora</taxon>
    </lineage>
</organism>
<dbReference type="SUPFAM" id="SSF56796">
    <property type="entry name" value="Dehydroquinate synthase-like"/>
    <property type="match status" value="1"/>
</dbReference>
<dbReference type="Pfam" id="PF25137">
    <property type="entry name" value="ADH_Fe_C"/>
    <property type="match status" value="1"/>
</dbReference>
<dbReference type="PANTHER" id="PTHR11496:SF83">
    <property type="entry name" value="HYDROXYACID-OXOACID TRANSHYDROGENASE, MITOCHONDRIAL"/>
    <property type="match status" value="1"/>
</dbReference>
<dbReference type="InterPro" id="IPR001670">
    <property type="entry name" value="ADH_Fe/GldA"/>
</dbReference>
<sequence length="373" mass="38993">MKLDHFTPTRVVFGAGRLREVGQLTREHGSRALIVCGRRAARQHGMLHVVRSSLGEAGLAVTVFDEVSPDPRADEVDQAVAVAHREGCDVLVGLGGGSAIDAAKAAAVGFVHGPAGALLGTTVAATDDLLPVVAVPTTAGSGAEVTKGAIITDTDRGLKTGIRGEALFPAAALIDPDLLRSVPHQVLVETGFDAFAHAVESYLARRSNPLSDLLAERCLELISGSLPRLVRGERDAELRETMALAALFGGLNVATASTCLPHRLQQAMGAIPKAAVSHGRGLALVYPAWLRHAYPHASRRMDNIAELLGRGGEGPDAIVEMLDRIGLRARLTTAGVSEDDLPILVGSVTGNTDNDPIPGVTGDLIGRIYEESL</sequence>
<evidence type="ECO:0000259" key="3">
    <source>
        <dbReference type="Pfam" id="PF25137"/>
    </source>
</evidence>
<dbReference type="GO" id="GO:0004022">
    <property type="term" value="F:alcohol dehydrogenase (NAD+) activity"/>
    <property type="evidence" value="ECO:0007669"/>
    <property type="project" value="TreeGrafter"/>
</dbReference>
<dbReference type="Pfam" id="PF00465">
    <property type="entry name" value="Fe-ADH"/>
    <property type="match status" value="1"/>
</dbReference>